<feature type="domain" description="Core-binding (CB)" evidence="8">
    <location>
        <begin position="15"/>
        <end position="106"/>
    </location>
</feature>
<evidence type="ECO:0000259" key="7">
    <source>
        <dbReference type="PROSITE" id="PS51898"/>
    </source>
</evidence>
<dbReference type="GO" id="GO:0006310">
    <property type="term" value="P:DNA recombination"/>
    <property type="evidence" value="ECO:0007669"/>
    <property type="project" value="UniProtKB-KW"/>
</dbReference>
<protein>
    <submittedName>
        <fullName evidence="9">Tyrosine recombinase</fullName>
    </submittedName>
</protein>
<dbReference type="InterPro" id="IPR011010">
    <property type="entry name" value="DNA_brk_join_enz"/>
</dbReference>
<accession>A0A6M5YEX2</accession>
<feature type="region of interest" description="Disordered" evidence="6">
    <location>
        <begin position="316"/>
        <end position="340"/>
    </location>
</feature>
<keyword evidence="4" id="KW-0233">DNA recombination</keyword>
<dbReference type="Proteomes" id="UP000503447">
    <property type="component" value="Chromosome"/>
</dbReference>
<dbReference type="Gene3D" id="1.10.150.130">
    <property type="match status" value="1"/>
</dbReference>
<evidence type="ECO:0000256" key="2">
    <source>
        <dbReference type="ARBA" id="ARBA00022908"/>
    </source>
</evidence>
<dbReference type="SUPFAM" id="SSF56349">
    <property type="entry name" value="DNA breaking-rejoining enzymes"/>
    <property type="match status" value="1"/>
</dbReference>
<evidence type="ECO:0000256" key="5">
    <source>
        <dbReference type="PROSITE-ProRule" id="PRU01248"/>
    </source>
</evidence>
<dbReference type="InterPro" id="IPR010998">
    <property type="entry name" value="Integrase_recombinase_N"/>
</dbReference>
<dbReference type="RefSeq" id="WP_171468903.1">
    <property type="nucleotide sequence ID" value="NZ_CP053452.2"/>
</dbReference>
<keyword evidence="1" id="KW-0159">Chromosome partition</keyword>
<dbReference type="KEGG" id="ftj:FTUN_0014"/>
<proteinExistence type="predicted"/>
<evidence type="ECO:0000313" key="9">
    <source>
        <dbReference type="EMBL" id="QJW92518.1"/>
    </source>
</evidence>
<dbReference type="PANTHER" id="PTHR30349:SF81">
    <property type="entry name" value="TYROSINE RECOMBINASE XERC"/>
    <property type="match status" value="1"/>
</dbReference>
<feature type="compositionally biased region" description="Gly residues" evidence="6">
    <location>
        <begin position="331"/>
        <end position="340"/>
    </location>
</feature>
<dbReference type="Pfam" id="PF00589">
    <property type="entry name" value="Phage_integrase"/>
    <property type="match status" value="1"/>
</dbReference>
<evidence type="ECO:0000256" key="1">
    <source>
        <dbReference type="ARBA" id="ARBA00022829"/>
    </source>
</evidence>
<dbReference type="PANTHER" id="PTHR30349">
    <property type="entry name" value="PHAGE INTEGRASE-RELATED"/>
    <property type="match status" value="1"/>
</dbReference>
<dbReference type="PROSITE" id="PS51898">
    <property type="entry name" value="TYR_RECOMBINASE"/>
    <property type="match status" value="1"/>
</dbReference>
<feature type="domain" description="Tyr recombinase" evidence="7">
    <location>
        <begin position="127"/>
        <end position="313"/>
    </location>
</feature>
<dbReference type="GO" id="GO:0007059">
    <property type="term" value="P:chromosome segregation"/>
    <property type="evidence" value="ECO:0007669"/>
    <property type="project" value="UniProtKB-KW"/>
</dbReference>
<dbReference type="GO" id="GO:0003677">
    <property type="term" value="F:DNA binding"/>
    <property type="evidence" value="ECO:0007669"/>
    <property type="project" value="UniProtKB-UniRule"/>
</dbReference>
<dbReference type="Gene3D" id="1.10.443.10">
    <property type="entry name" value="Intergrase catalytic core"/>
    <property type="match status" value="1"/>
</dbReference>
<keyword evidence="2" id="KW-0229">DNA integration</keyword>
<name>A0A6M5YEX2_9BACT</name>
<dbReference type="NCBIfam" id="NF002331">
    <property type="entry name" value="PRK01287.1"/>
    <property type="match status" value="1"/>
</dbReference>
<dbReference type="InterPro" id="IPR013762">
    <property type="entry name" value="Integrase-like_cat_sf"/>
</dbReference>
<gene>
    <name evidence="9" type="ORF">FTUN_0014</name>
</gene>
<evidence type="ECO:0000256" key="4">
    <source>
        <dbReference type="ARBA" id="ARBA00023172"/>
    </source>
</evidence>
<evidence type="ECO:0000313" key="10">
    <source>
        <dbReference type="Proteomes" id="UP000503447"/>
    </source>
</evidence>
<keyword evidence="10" id="KW-1185">Reference proteome</keyword>
<dbReference type="InterPro" id="IPR044068">
    <property type="entry name" value="CB"/>
</dbReference>
<dbReference type="PROSITE" id="PS51900">
    <property type="entry name" value="CB"/>
    <property type="match status" value="1"/>
</dbReference>
<evidence type="ECO:0000259" key="8">
    <source>
        <dbReference type="PROSITE" id="PS51900"/>
    </source>
</evidence>
<evidence type="ECO:0000256" key="3">
    <source>
        <dbReference type="ARBA" id="ARBA00023125"/>
    </source>
</evidence>
<sequence length="340" mass="38396">MSKDTSPAAPTPAPDGMKALHAKFLEWLAERNYSAKTVKVRLLCVGYFITWAEQRGLSKPGEVTKPVVERYQRYLFNLRKENGDPLSTRTQISRLAAVQAWFKWLAKKNYIPFNPAGDLDMPRQEHRLPRAVLTEREVELVIAQPDVNDPLRLRDRAVLETLYSTGMRRMELIGLKTYDLDAERGTVLIRQGKGKKDRMVPIGDRALSWVSRYLREVRPKLLIGDGGRDVLFLTHFGEAFHPEYLTRLVAEYVSAAQVGKKGSCHIFRHSCATLMLEGGADVRFIQAMLGHAKLDTTMVYTQVSIRMLKQVHAATHPAKLNRKPDEEAEDGGNGTSGQVQ</sequence>
<organism evidence="9 10">
    <name type="scientific">Frigoriglobus tundricola</name>
    <dbReference type="NCBI Taxonomy" id="2774151"/>
    <lineage>
        <taxon>Bacteria</taxon>
        <taxon>Pseudomonadati</taxon>
        <taxon>Planctomycetota</taxon>
        <taxon>Planctomycetia</taxon>
        <taxon>Gemmatales</taxon>
        <taxon>Gemmataceae</taxon>
        <taxon>Frigoriglobus</taxon>
    </lineage>
</organism>
<dbReference type="AlphaFoldDB" id="A0A6M5YEX2"/>
<dbReference type="GO" id="GO:0015074">
    <property type="term" value="P:DNA integration"/>
    <property type="evidence" value="ECO:0007669"/>
    <property type="project" value="UniProtKB-KW"/>
</dbReference>
<evidence type="ECO:0000256" key="6">
    <source>
        <dbReference type="SAM" id="MobiDB-lite"/>
    </source>
</evidence>
<reference evidence="10" key="1">
    <citation type="submission" date="2020-05" db="EMBL/GenBank/DDBJ databases">
        <title>Frigoriglobus tundricola gen. nov., sp. nov., a psychrotolerant cellulolytic planctomycete of the family Gemmataceae with two divergent copies of 16S rRNA gene.</title>
        <authorList>
            <person name="Kulichevskaya I.S."/>
            <person name="Ivanova A.A."/>
            <person name="Naumoff D.G."/>
            <person name="Beletsky A.V."/>
            <person name="Rijpstra W.I.C."/>
            <person name="Sinninghe Damste J.S."/>
            <person name="Mardanov A.V."/>
            <person name="Ravin N.V."/>
            <person name="Dedysh S.N."/>
        </authorList>
    </citation>
    <scope>NUCLEOTIDE SEQUENCE [LARGE SCALE GENOMIC DNA]</scope>
    <source>
        <strain evidence="10">PL17</strain>
    </source>
</reference>
<dbReference type="InterPro" id="IPR002104">
    <property type="entry name" value="Integrase_catalytic"/>
</dbReference>
<dbReference type="EMBL" id="CP053452">
    <property type="protein sequence ID" value="QJW92518.1"/>
    <property type="molecule type" value="Genomic_DNA"/>
</dbReference>
<keyword evidence="3 5" id="KW-0238">DNA-binding</keyword>
<dbReference type="InterPro" id="IPR050090">
    <property type="entry name" value="Tyrosine_recombinase_XerCD"/>
</dbReference>